<feature type="transmembrane region" description="Helical" evidence="2">
    <location>
        <begin position="94"/>
        <end position="116"/>
    </location>
</feature>
<reference evidence="4 5" key="1">
    <citation type="submission" date="2014-04" db="EMBL/GenBank/DDBJ databases">
        <authorList>
            <consortium name="DOE Joint Genome Institute"/>
            <person name="Kuo A."/>
            <person name="Martino E."/>
            <person name="Perotto S."/>
            <person name="Kohler A."/>
            <person name="Nagy L.G."/>
            <person name="Floudas D."/>
            <person name="Copeland A."/>
            <person name="Barry K.W."/>
            <person name="Cichocki N."/>
            <person name="Veneault-Fourrey C."/>
            <person name="LaButti K."/>
            <person name="Lindquist E.A."/>
            <person name="Lipzen A."/>
            <person name="Lundell T."/>
            <person name="Morin E."/>
            <person name="Murat C."/>
            <person name="Sun H."/>
            <person name="Tunlid A."/>
            <person name="Henrissat B."/>
            <person name="Grigoriev I.V."/>
            <person name="Hibbett D.S."/>
            <person name="Martin F."/>
            <person name="Nordberg H.P."/>
            <person name="Cantor M.N."/>
            <person name="Hua S.X."/>
        </authorList>
    </citation>
    <scope>NUCLEOTIDE SEQUENCE [LARGE SCALE GENOMIC DNA]</scope>
    <source>
        <strain evidence="4 5">Zn</strain>
    </source>
</reference>
<sequence>MVTPKRSQQQASISSSASSSKKAQGTTSTQQNPDGHQRGAARGSQNGAAHLRGAGSAVLVFLADNILPIGHRWMYLIPLLYLQRGFPVPVYTRALWVVGFMLLFPQTSLMMPYLYLMLYHDSWRREDNNATRVRNGGRFSLTAYCITSLWLNQFSNFIMRYDFKPLISILESLFGRAASWSGLVLTLQAIALIREERGPLNAFIPECTQGISLALLCYLACSIFPRWLQWGCYLLFSMPHLAYPGMLAQWMVSSISWMYEDVPPTAAYLVLLLTHQFPYADIRLQQKDRRPSSILRREREGSLWFGITLVLFRICEVCFTQEAARRVALATLLVFLTTTHIILGPHPYFKLLLASRLATDEFIHKPIRNADIRLLRILPQPRISGLQIRCDMIHERIADAPPYTAISYHWGTPSPEEMMEIIIDGASFKVSPSIHSLLLSKRSPWTSVLVWIDSICINQSDNAEKSQQVCSLMRYIYREASCVIGWLGESSDASIALYISKMVPYFQSMTEINQAKLSTGEWAVAMKEFERFLSNPWFERAWIIQEIAVSSNPILRYGEDVELTWDDLAGAVSRVFDNALGPKSLEFFSQGSFCDCPGALNMLLLDSIRRQVKFAEHLKLKDLAKLGLRFKATLPLDKIYALIGIAKERHLSFLRPNISRMGSLGVVVDDRQGQMIKDFSATLLTRPIKATPDMDWLKHLAEAAISSLLDDLRYMSNPEQIRRTLTQFKTFILSRRRKGNPSTDREEFHKEEENDLEDCTVPLEYSENATAKQIYIYVARDLLKEDDVYSMFRFAGIRRVRSQEMQSLPSWVPDWTCEAERYILPRSVPAERQDSNLPTHRSLQSCRDGGLEFLHVSGLLVGRVERLTCFTSDLDGDDTPLIQILNTTLQQKWNPTGSRVSPDSPPEIFDEANTDSLAQIYRYTKAQDSATTHERVIQRYETTERVKDAVKRTMMANIASNGKPASAGDVKDYMDDFIDKHNQLHFGLRCPDDEIQRQTELQGIEPSLMREFTCRKYLHRRRLQTSRNSMFAHLVRSDILPSYATYRHRVPGTGKSLVGLSHASQSQADQPTREKQKGPWQTPDMFANPEAGVLAGFTKYVDYTIGRKLAVTDSGFLGLVPDSAEIGDVLLWLEHENMFLLLRVSEQNTSGVNPQSSGECSEANTEGNVAAEQSDSARFIGESYVHDFVLGKRDGESFERKSFKLW</sequence>
<name>A0A0C3GHF2_OIDMZ</name>
<evidence type="ECO:0000256" key="2">
    <source>
        <dbReference type="SAM" id="Phobius"/>
    </source>
</evidence>
<evidence type="ECO:0000256" key="1">
    <source>
        <dbReference type="SAM" id="MobiDB-lite"/>
    </source>
</evidence>
<keyword evidence="2" id="KW-0472">Membrane</keyword>
<dbReference type="AlphaFoldDB" id="A0A0C3GHF2"/>
<evidence type="ECO:0000313" key="5">
    <source>
        <dbReference type="Proteomes" id="UP000054321"/>
    </source>
</evidence>
<accession>A0A0C3GHF2</accession>
<organism evidence="4 5">
    <name type="scientific">Oidiodendron maius (strain Zn)</name>
    <dbReference type="NCBI Taxonomy" id="913774"/>
    <lineage>
        <taxon>Eukaryota</taxon>
        <taxon>Fungi</taxon>
        <taxon>Dikarya</taxon>
        <taxon>Ascomycota</taxon>
        <taxon>Pezizomycotina</taxon>
        <taxon>Leotiomycetes</taxon>
        <taxon>Leotiomycetes incertae sedis</taxon>
        <taxon>Myxotrichaceae</taxon>
        <taxon>Oidiodendron</taxon>
    </lineage>
</organism>
<dbReference type="PANTHER" id="PTHR24148:SF73">
    <property type="entry name" value="HET DOMAIN PROTEIN (AFU_ORTHOLOGUE AFUA_8G01020)"/>
    <property type="match status" value="1"/>
</dbReference>
<dbReference type="PANTHER" id="PTHR24148">
    <property type="entry name" value="ANKYRIN REPEAT DOMAIN-CONTAINING PROTEIN 39 HOMOLOG-RELATED"/>
    <property type="match status" value="1"/>
</dbReference>
<dbReference type="STRING" id="913774.A0A0C3GHF2"/>
<dbReference type="HOGENOM" id="CLU_273312_0_0_1"/>
<proteinExistence type="predicted"/>
<keyword evidence="5" id="KW-1185">Reference proteome</keyword>
<dbReference type="Pfam" id="PF06985">
    <property type="entry name" value="HET"/>
    <property type="match status" value="1"/>
</dbReference>
<feature type="compositionally biased region" description="Low complexity" evidence="1">
    <location>
        <begin position="1"/>
        <end position="31"/>
    </location>
</feature>
<feature type="domain" description="Heterokaryon incompatibility" evidence="3">
    <location>
        <begin position="403"/>
        <end position="546"/>
    </location>
</feature>
<protein>
    <recommendedName>
        <fullName evidence="3">Heterokaryon incompatibility domain-containing protein</fullName>
    </recommendedName>
</protein>
<feature type="region of interest" description="Disordered" evidence="1">
    <location>
        <begin position="1"/>
        <end position="47"/>
    </location>
</feature>
<evidence type="ECO:0000259" key="3">
    <source>
        <dbReference type="Pfam" id="PF06985"/>
    </source>
</evidence>
<feature type="transmembrane region" description="Helical" evidence="2">
    <location>
        <begin position="327"/>
        <end position="349"/>
    </location>
</feature>
<feature type="region of interest" description="Disordered" evidence="1">
    <location>
        <begin position="1057"/>
        <end position="1081"/>
    </location>
</feature>
<keyword evidence="2" id="KW-0812">Transmembrane</keyword>
<dbReference type="InParanoid" id="A0A0C3GHF2"/>
<dbReference type="EMBL" id="KN832886">
    <property type="protein sequence ID" value="KIM95565.1"/>
    <property type="molecule type" value="Genomic_DNA"/>
</dbReference>
<dbReference type="InterPro" id="IPR010730">
    <property type="entry name" value="HET"/>
</dbReference>
<dbReference type="InterPro" id="IPR052895">
    <property type="entry name" value="HetReg/Transcr_Mod"/>
</dbReference>
<dbReference type="OrthoDB" id="2157530at2759"/>
<keyword evidence="2" id="KW-1133">Transmembrane helix</keyword>
<dbReference type="Proteomes" id="UP000054321">
    <property type="component" value="Unassembled WGS sequence"/>
</dbReference>
<gene>
    <name evidence="4" type="ORF">OIDMADRAFT_33660</name>
</gene>
<reference evidence="5" key="2">
    <citation type="submission" date="2015-01" db="EMBL/GenBank/DDBJ databases">
        <title>Evolutionary Origins and Diversification of the Mycorrhizal Mutualists.</title>
        <authorList>
            <consortium name="DOE Joint Genome Institute"/>
            <consortium name="Mycorrhizal Genomics Consortium"/>
            <person name="Kohler A."/>
            <person name="Kuo A."/>
            <person name="Nagy L.G."/>
            <person name="Floudas D."/>
            <person name="Copeland A."/>
            <person name="Barry K.W."/>
            <person name="Cichocki N."/>
            <person name="Veneault-Fourrey C."/>
            <person name="LaButti K."/>
            <person name="Lindquist E.A."/>
            <person name="Lipzen A."/>
            <person name="Lundell T."/>
            <person name="Morin E."/>
            <person name="Murat C."/>
            <person name="Riley R."/>
            <person name="Ohm R."/>
            <person name="Sun H."/>
            <person name="Tunlid A."/>
            <person name="Henrissat B."/>
            <person name="Grigoriev I.V."/>
            <person name="Hibbett D.S."/>
            <person name="Martin F."/>
        </authorList>
    </citation>
    <scope>NUCLEOTIDE SEQUENCE [LARGE SCALE GENOMIC DNA]</scope>
    <source>
        <strain evidence="5">Zn</strain>
    </source>
</reference>
<feature type="region of interest" description="Disordered" evidence="1">
    <location>
        <begin position="1150"/>
        <end position="1172"/>
    </location>
</feature>
<evidence type="ECO:0000313" key="4">
    <source>
        <dbReference type="EMBL" id="KIM95565.1"/>
    </source>
</evidence>